<evidence type="ECO:0000313" key="3">
    <source>
        <dbReference type="Proteomes" id="UP000186373"/>
    </source>
</evidence>
<keyword evidence="1" id="KW-0812">Transmembrane</keyword>
<dbReference type="Proteomes" id="UP000186373">
    <property type="component" value="Unassembled WGS sequence"/>
</dbReference>
<keyword evidence="3" id="KW-1185">Reference proteome</keyword>
<dbReference type="AlphaFoldDB" id="A0A1N7JE50"/>
<keyword evidence="1" id="KW-0472">Membrane</keyword>
<protein>
    <submittedName>
        <fullName evidence="2">Uncharacterized protein</fullName>
    </submittedName>
</protein>
<dbReference type="RefSeq" id="WP_076509629.1">
    <property type="nucleotide sequence ID" value="NZ_FTNY01000006.1"/>
</dbReference>
<sequence>MMENIYFNTLDRFLSIRFEKLKFYIAFFYFPILIAIALICNIISEASGFSLLTIFPLVIGAPMLMIPAIYFLRGENYFILREFVKGLDTSHINCDLQSIFKVEAVQLFYQEKLNKLQSVFNFIYHKDNNSQDCLNYKPNKKLSKRSREKLENFYNEEANKYFDICEYDLDFFTELIEGKRNAGSNTILLNEDLSNNDIISLIDAIHDHTGIYQIRIQLLFKRYKKNNNGYQNLNWRSIKSSKSQCVSVGKS</sequence>
<organism evidence="2 3">
    <name type="scientific">Chryseobacterium shigense</name>
    <dbReference type="NCBI Taxonomy" id="297244"/>
    <lineage>
        <taxon>Bacteria</taxon>
        <taxon>Pseudomonadati</taxon>
        <taxon>Bacteroidota</taxon>
        <taxon>Flavobacteriia</taxon>
        <taxon>Flavobacteriales</taxon>
        <taxon>Weeksellaceae</taxon>
        <taxon>Chryseobacterium group</taxon>
        <taxon>Chryseobacterium</taxon>
    </lineage>
</organism>
<keyword evidence="1" id="KW-1133">Transmembrane helix</keyword>
<dbReference type="EMBL" id="FTNY01000006">
    <property type="protein sequence ID" value="SIS47607.1"/>
    <property type="molecule type" value="Genomic_DNA"/>
</dbReference>
<feature type="transmembrane region" description="Helical" evidence="1">
    <location>
        <begin position="50"/>
        <end position="72"/>
    </location>
</feature>
<gene>
    <name evidence="2" type="ORF">SAMN05421639_10694</name>
</gene>
<accession>A0A1N7JE50</accession>
<reference evidence="3" key="1">
    <citation type="submission" date="2017-01" db="EMBL/GenBank/DDBJ databases">
        <authorList>
            <person name="Varghese N."/>
            <person name="Submissions S."/>
        </authorList>
    </citation>
    <scope>NUCLEOTIDE SEQUENCE [LARGE SCALE GENOMIC DNA]</scope>
    <source>
        <strain evidence="3">DSM 17126</strain>
    </source>
</reference>
<proteinExistence type="predicted"/>
<evidence type="ECO:0000313" key="2">
    <source>
        <dbReference type="EMBL" id="SIS47607.1"/>
    </source>
</evidence>
<feature type="transmembrane region" description="Helical" evidence="1">
    <location>
        <begin position="21"/>
        <end position="44"/>
    </location>
</feature>
<name>A0A1N7JE50_9FLAO</name>
<evidence type="ECO:0000256" key="1">
    <source>
        <dbReference type="SAM" id="Phobius"/>
    </source>
</evidence>